<gene>
    <name evidence="2" type="ORF">NMS_1017</name>
</gene>
<dbReference type="Gene3D" id="3.10.450.50">
    <property type="match status" value="1"/>
</dbReference>
<dbReference type="InterPro" id="IPR037401">
    <property type="entry name" value="SnoaL-like"/>
</dbReference>
<dbReference type="AlphaFoldDB" id="W8VZR3"/>
<keyword evidence="3" id="KW-1185">Reference proteome</keyword>
<proteinExistence type="predicted"/>
<evidence type="ECO:0000313" key="2">
    <source>
        <dbReference type="EMBL" id="BAO55026.1"/>
    </source>
</evidence>
<protein>
    <recommendedName>
        <fullName evidence="1">SnoaL-like domain-containing protein</fullName>
    </recommendedName>
</protein>
<dbReference type="Proteomes" id="UP000031760">
    <property type="component" value="Chromosome"/>
</dbReference>
<dbReference type="Pfam" id="PF13474">
    <property type="entry name" value="SnoaL_3"/>
    <property type="match status" value="1"/>
</dbReference>
<dbReference type="STRING" id="1454201.NMS_1017"/>
<accession>W8VZR3</accession>
<organism evidence="2 3">
    <name type="scientific">Nonlabens marinus S1-08</name>
    <dbReference type="NCBI Taxonomy" id="1454201"/>
    <lineage>
        <taxon>Bacteria</taxon>
        <taxon>Pseudomonadati</taxon>
        <taxon>Bacteroidota</taxon>
        <taxon>Flavobacteriia</taxon>
        <taxon>Flavobacteriales</taxon>
        <taxon>Flavobacteriaceae</taxon>
        <taxon>Nonlabens</taxon>
    </lineage>
</organism>
<dbReference type="HOGENOM" id="CLU_119548_1_0_10"/>
<dbReference type="EMBL" id="AP014548">
    <property type="protein sequence ID" value="BAO55026.1"/>
    <property type="molecule type" value="Genomic_DNA"/>
</dbReference>
<reference evidence="2 3" key="1">
    <citation type="journal article" date="2014" name="Proc. Natl. Acad. Sci. U.S.A.">
        <title>Functional characterization of flavobacteria rhodopsins reveals a unique class of light-driven chloride pump in bacteria.</title>
        <authorList>
            <person name="Yoshizawa S."/>
            <person name="Kumagai Y."/>
            <person name="Kim H."/>
            <person name="Ogura Y."/>
            <person name="Hayashi T."/>
            <person name="Iwasaki W."/>
            <person name="DeLong E.F."/>
            <person name="Kogure K."/>
        </authorList>
    </citation>
    <scope>NUCLEOTIDE SEQUENCE [LARGE SCALE GENOMIC DNA]</scope>
    <source>
        <strain evidence="2 3">S1-08</strain>
    </source>
</reference>
<evidence type="ECO:0000313" key="3">
    <source>
        <dbReference type="Proteomes" id="UP000031760"/>
    </source>
</evidence>
<dbReference type="KEGG" id="nmf:NMS_1017"/>
<feature type="domain" description="SnoaL-like" evidence="1">
    <location>
        <begin position="47"/>
        <end position="158"/>
    </location>
</feature>
<dbReference type="SUPFAM" id="SSF54427">
    <property type="entry name" value="NTF2-like"/>
    <property type="match status" value="1"/>
</dbReference>
<dbReference type="InterPro" id="IPR032710">
    <property type="entry name" value="NTF2-like_dom_sf"/>
</dbReference>
<sequence length="183" mass="21264">MSFAFYENRIIYIEHQFYIMRNFIFLAVLAGLITSCANYQEIPKQAVEETIDQWHEAAAQADFEKYFGLMTSNAVFIGTDATENWQLAEFKAFAQPFFDRGKAWSFTSLERNVYSENEVVYFDELLDTQMGICRGSGVLIKENGKYKIAHYVLSIAVPNDNVENLTALKKNWDMQYIDQLRNQ</sequence>
<evidence type="ECO:0000259" key="1">
    <source>
        <dbReference type="Pfam" id="PF13474"/>
    </source>
</evidence>
<name>W8VZR3_9FLAO</name>